<keyword evidence="2" id="KW-0436">Ligase</keyword>
<dbReference type="GO" id="GO:0016405">
    <property type="term" value="F:CoA-ligase activity"/>
    <property type="evidence" value="ECO:0007669"/>
    <property type="project" value="TreeGrafter"/>
</dbReference>
<organism evidence="4 5">
    <name type="scientific">Hericium alpestre</name>
    <dbReference type="NCBI Taxonomy" id="135208"/>
    <lineage>
        <taxon>Eukaryota</taxon>
        <taxon>Fungi</taxon>
        <taxon>Dikarya</taxon>
        <taxon>Basidiomycota</taxon>
        <taxon>Agaricomycotina</taxon>
        <taxon>Agaricomycetes</taxon>
        <taxon>Russulales</taxon>
        <taxon>Hericiaceae</taxon>
        <taxon>Hericium</taxon>
    </lineage>
</organism>
<dbReference type="Pfam" id="PF13193">
    <property type="entry name" value="AMP-binding_C"/>
    <property type="match status" value="1"/>
</dbReference>
<dbReference type="AlphaFoldDB" id="A0A4Y9ZIX7"/>
<dbReference type="EMBL" id="SFCI01002685">
    <property type="protein sequence ID" value="TFY73628.1"/>
    <property type="molecule type" value="Genomic_DNA"/>
</dbReference>
<dbReference type="InterPro" id="IPR025110">
    <property type="entry name" value="AMP-bd_C"/>
</dbReference>
<sequence length="184" mass="20370">RGELWLRGVTIMKGYHGNASATANAITPDGWFKTGDIAVRDEEGFWYVVDRMKELIKYKGFQVAPAELEALLLTHPKIVDVAVIGVEDPLQATELPRAYVVPASPQASPAAFEKEVQEWLETRVAYHKKLRGGVVIVDSIPKRFVLLICLLADIPSPLPSGKILRRQLRDRANAEATSKAKAKL</sequence>
<evidence type="ECO:0000313" key="4">
    <source>
        <dbReference type="EMBL" id="TFY73628.1"/>
    </source>
</evidence>
<name>A0A4Y9ZIX7_9AGAM</name>
<dbReference type="Gene3D" id="3.40.50.12780">
    <property type="entry name" value="N-terminal domain of ligase-like"/>
    <property type="match status" value="1"/>
</dbReference>
<dbReference type="Gene3D" id="3.30.300.30">
    <property type="match status" value="1"/>
</dbReference>
<evidence type="ECO:0000256" key="1">
    <source>
        <dbReference type="ARBA" id="ARBA00006432"/>
    </source>
</evidence>
<evidence type="ECO:0000259" key="3">
    <source>
        <dbReference type="Pfam" id="PF13193"/>
    </source>
</evidence>
<dbReference type="InterPro" id="IPR045851">
    <property type="entry name" value="AMP-bd_C_sf"/>
</dbReference>
<dbReference type="Proteomes" id="UP000298061">
    <property type="component" value="Unassembled WGS sequence"/>
</dbReference>
<gene>
    <name evidence="4" type="ORF">EWM64_g10383</name>
</gene>
<dbReference type="OrthoDB" id="1898221at2759"/>
<proteinExistence type="inferred from homology"/>
<evidence type="ECO:0000313" key="5">
    <source>
        <dbReference type="Proteomes" id="UP000298061"/>
    </source>
</evidence>
<evidence type="ECO:0000256" key="2">
    <source>
        <dbReference type="ARBA" id="ARBA00022598"/>
    </source>
</evidence>
<dbReference type="PANTHER" id="PTHR24096">
    <property type="entry name" value="LONG-CHAIN-FATTY-ACID--COA LIGASE"/>
    <property type="match status" value="1"/>
</dbReference>
<reference evidence="4 5" key="1">
    <citation type="submission" date="2019-02" db="EMBL/GenBank/DDBJ databases">
        <title>Genome sequencing of the rare red list fungi Hericium alpestre (H. flagellum).</title>
        <authorList>
            <person name="Buettner E."/>
            <person name="Kellner H."/>
        </authorList>
    </citation>
    <scope>NUCLEOTIDE SEQUENCE [LARGE SCALE GENOMIC DNA]</scope>
    <source>
        <strain evidence="4 5">DSM 108284</strain>
    </source>
</reference>
<comment type="similarity">
    <text evidence="1">Belongs to the ATP-dependent AMP-binding enzyme family.</text>
</comment>
<protein>
    <recommendedName>
        <fullName evidence="3">AMP-binding enzyme C-terminal domain-containing protein</fullName>
    </recommendedName>
</protein>
<dbReference type="InterPro" id="IPR042099">
    <property type="entry name" value="ANL_N_sf"/>
</dbReference>
<accession>A0A4Y9ZIX7</accession>
<feature type="non-terminal residue" evidence="4">
    <location>
        <position position="1"/>
    </location>
</feature>
<dbReference type="PANTHER" id="PTHR24096:SF149">
    <property type="entry name" value="AMP-BINDING DOMAIN-CONTAINING PROTEIN-RELATED"/>
    <property type="match status" value="1"/>
</dbReference>
<comment type="caution">
    <text evidence="4">The sequence shown here is derived from an EMBL/GenBank/DDBJ whole genome shotgun (WGS) entry which is preliminary data.</text>
</comment>
<feature type="domain" description="AMP-binding enzyme C-terminal" evidence="3">
    <location>
        <begin position="67"/>
        <end position="142"/>
    </location>
</feature>
<dbReference type="STRING" id="135208.A0A4Y9ZIX7"/>
<dbReference type="SUPFAM" id="SSF56801">
    <property type="entry name" value="Acetyl-CoA synthetase-like"/>
    <property type="match status" value="1"/>
</dbReference>
<keyword evidence="5" id="KW-1185">Reference proteome</keyword>